<evidence type="ECO:0000313" key="6">
    <source>
        <dbReference type="EMBL" id="RGL86322.1"/>
    </source>
</evidence>
<dbReference type="EMBL" id="QSSN01000009">
    <property type="protein sequence ID" value="RGL86322.1"/>
    <property type="molecule type" value="Genomic_DNA"/>
</dbReference>
<dbReference type="Proteomes" id="UP000470777">
    <property type="component" value="Unassembled WGS sequence"/>
</dbReference>
<dbReference type="EMBL" id="QRLF01000010">
    <property type="protein sequence ID" value="RHI92514.1"/>
    <property type="molecule type" value="Genomic_DNA"/>
</dbReference>
<dbReference type="RefSeq" id="WP_100263191.1">
    <property type="nucleotide sequence ID" value="NZ_CAJTAS010000013.1"/>
</dbReference>
<reference evidence="5 15" key="3">
    <citation type="submission" date="2020-04" db="EMBL/GenBank/DDBJ databases">
        <title>A novel gut-associated lysogenic phage, Bacteroides phage BV01, alters the host transcriptome and bile acid metabolism in Bacteroides vulgatus.</title>
        <authorList>
            <person name="Campbell D.E."/>
            <person name="Ly L."/>
            <person name="Ridlon J.M."/>
            <person name="Hsiao A."/>
            <person name="Degnan P.H."/>
        </authorList>
    </citation>
    <scope>NUCLEOTIDE SEQUENCE [LARGE SCALE GENOMIC DNA]</scope>
    <source>
        <strain evidence="5 15">VPI-BV8526</strain>
    </source>
</reference>
<dbReference type="Proteomes" id="UP000470952">
    <property type="component" value="Unassembled WGS sequence"/>
</dbReference>
<dbReference type="EMBL" id="WCZV01000007">
    <property type="protein sequence ID" value="KAB6700925.1"/>
    <property type="molecule type" value="Genomic_DNA"/>
</dbReference>
<evidence type="ECO:0000313" key="4">
    <source>
        <dbReference type="EMBL" id="MBV3490113.1"/>
    </source>
</evidence>
<evidence type="ECO:0000313" key="8">
    <source>
        <dbReference type="EMBL" id="RHI92514.1"/>
    </source>
</evidence>
<reference evidence="12 13" key="2">
    <citation type="journal article" date="2019" name="Nat. Med.">
        <title>A library of human gut bacterial isolates paired with longitudinal multiomics data enables mechanistic microbiome research.</title>
        <authorList>
            <person name="Poyet M."/>
            <person name="Groussin M."/>
            <person name="Gibbons S.M."/>
            <person name="Avila-Pacheco J."/>
            <person name="Jiang X."/>
            <person name="Kearney S.M."/>
            <person name="Perrotta A.R."/>
            <person name="Berdy B."/>
            <person name="Zhao S."/>
            <person name="Lieberman T.D."/>
            <person name="Swanson P.K."/>
            <person name="Smith M."/>
            <person name="Roesemann S."/>
            <person name="Alexander J.E."/>
            <person name="Rich S.A."/>
            <person name="Livny J."/>
            <person name="Vlamakis H."/>
            <person name="Clish C."/>
            <person name="Bullock K."/>
            <person name="Deik A."/>
            <person name="Scott J."/>
            <person name="Pierce K.A."/>
            <person name="Xavier R.J."/>
            <person name="Alm E.J."/>
        </authorList>
    </citation>
    <scope>NUCLEOTIDE SEQUENCE [LARGE SCALE GENOMIC DNA]</scope>
    <source>
        <strain evidence="3 12">BIOML-A82</strain>
        <strain evidence="2 13">BIOML-A85</strain>
        <strain evidence="1 14">BIOML-A93</strain>
    </source>
</reference>
<gene>
    <name evidence="8" type="ORF">DW150_07335</name>
    <name evidence="7" type="ORF">DWY53_02160</name>
    <name evidence="6" type="ORF">DXC44_09145</name>
    <name evidence="3" type="ORF">GAY17_07925</name>
    <name evidence="1" type="ORF">GAZ76_09745</name>
    <name evidence="2" type="ORF">GAZ92_07375</name>
    <name evidence="5" type="ORF">HKQ55_19975</name>
    <name evidence="4" type="ORF">KSX14_16040</name>
</gene>
<dbReference type="EMBL" id="JABDSI010000136">
    <property type="protein sequence ID" value="NMW42342.1"/>
    <property type="molecule type" value="Genomic_DNA"/>
</dbReference>
<comment type="caution">
    <text evidence="7">The sequence shown here is derived from an EMBL/GenBank/DDBJ whole genome shotgun (WGS) entry which is preliminary data.</text>
</comment>
<sequence>MKDLFIIPECYIDTNLVETLIITDGCNHQKGCNTVVKTMQQKFANAFSVGIIDEDKRQVSYVKEFSEIARTPSLRLKKHGSKSHYLIMVSPAMDGFLLKCAEELGISMEEYGYTSCLKEFTSITKSVTSKNDSAFKKLFKALDNASEMIVLKEWLEYLKKNQYKCNVDELKKIAKV</sequence>
<dbReference type="EMBL" id="WDAG01000009">
    <property type="protein sequence ID" value="KAB6659918.1"/>
    <property type="molecule type" value="Genomic_DNA"/>
</dbReference>
<dbReference type="Proteomes" id="UP000266497">
    <property type="component" value="Unassembled WGS sequence"/>
</dbReference>
<dbReference type="Proteomes" id="UP000261278">
    <property type="component" value="Unassembled WGS sequence"/>
</dbReference>
<evidence type="ECO:0000313" key="2">
    <source>
        <dbReference type="EMBL" id="KAB6694474.1"/>
    </source>
</evidence>
<accession>A0A396ARU8</accession>
<name>A0A396ARU8_PHOVU</name>
<evidence type="ECO:0000313" key="11">
    <source>
        <dbReference type="Proteomes" id="UP000285777"/>
    </source>
</evidence>
<reference evidence="9 10" key="1">
    <citation type="submission" date="2018-08" db="EMBL/GenBank/DDBJ databases">
        <title>A genome reference for cultivated species of the human gut microbiota.</title>
        <authorList>
            <person name="Zou Y."/>
            <person name="Xue W."/>
            <person name="Luo G."/>
        </authorList>
    </citation>
    <scope>NUCLEOTIDE SEQUENCE [LARGE SCALE GENOMIC DNA]</scope>
    <source>
        <strain evidence="7 10">AF25-30LB</strain>
        <strain evidence="8 11">AM13-21</strain>
        <strain evidence="6 9">TF05-18</strain>
    </source>
</reference>
<evidence type="ECO:0000313" key="12">
    <source>
        <dbReference type="Proteomes" id="UP000437380"/>
    </source>
</evidence>
<dbReference type="Proteomes" id="UP000285777">
    <property type="component" value="Unassembled WGS sequence"/>
</dbReference>
<dbReference type="Proteomes" id="UP000437380">
    <property type="component" value="Unassembled WGS sequence"/>
</dbReference>
<proteinExistence type="predicted"/>
<reference evidence="4" key="4">
    <citation type="submission" date="2021-06" db="EMBL/GenBank/DDBJ databases">
        <title>Collection of gut derived symbiotic bacterial strains cultured from healthy donors.</title>
        <authorList>
            <person name="Lin H."/>
            <person name="Littmann E."/>
            <person name="Pamer E.G."/>
        </authorList>
    </citation>
    <scope>NUCLEOTIDE SEQUENCE</scope>
    <source>
        <strain evidence="4">MSK.19.85</strain>
    </source>
</reference>
<dbReference type="Proteomes" id="UP000583639">
    <property type="component" value="Unassembled WGS sequence"/>
</dbReference>
<dbReference type="EMBL" id="WCZY01000007">
    <property type="protein sequence ID" value="KAB6694474.1"/>
    <property type="molecule type" value="Genomic_DNA"/>
</dbReference>
<evidence type="ECO:0000313" key="14">
    <source>
        <dbReference type="Proteomes" id="UP000470952"/>
    </source>
</evidence>
<evidence type="ECO:0000313" key="3">
    <source>
        <dbReference type="EMBL" id="KAB6700925.1"/>
    </source>
</evidence>
<organism evidence="7 10">
    <name type="scientific">Phocaeicola vulgatus</name>
    <name type="common">Bacteroides vulgatus</name>
    <dbReference type="NCBI Taxonomy" id="821"/>
    <lineage>
        <taxon>Bacteria</taxon>
        <taxon>Pseudomonadati</taxon>
        <taxon>Bacteroidota</taxon>
        <taxon>Bacteroidia</taxon>
        <taxon>Bacteroidales</taxon>
        <taxon>Bacteroidaceae</taxon>
        <taxon>Phocaeicola</taxon>
    </lineage>
</organism>
<evidence type="ECO:0000313" key="5">
    <source>
        <dbReference type="EMBL" id="NMW42342.1"/>
    </source>
</evidence>
<evidence type="ECO:0000313" key="13">
    <source>
        <dbReference type="Proteomes" id="UP000470777"/>
    </source>
</evidence>
<evidence type="ECO:0000313" key="1">
    <source>
        <dbReference type="EMBL" id="KAB6659918.1"/>
    </source>
</evidence>
<dbReference type="EMBL" id="JAHOGA010000042">
    <property type="protein sequence ID" value="MBV3490113.1"/>
    <property type="molecule type" value="Genomic_DNA"/>
</dbReference>
<evidence type="ECO:0000313" key="15">
    <source>
        <dbReference type="Proteomes" id="UP000583639"/>
    </source>
</evidence>
<evidence type="ECO:0000313" key="7">
    <source>
        <dbReference type="EMBL" id="RGR43173.1"/>
    </source>
</evidence>
<dbReference type="AlphaFoldDB" id="A0A396ARU8"/>
<dbReference type="Proteomes" id="UP000758576">
    <property type="component" value="Unassembled WGS sequence"/>
</dbReference>
<dbReference type="EMBL" id="QRUD01000004">
    <property type="protein sequence ID" value="RGR43173.1"/>
    <property type="molecule type" value="Genomic_DNA"/>
</dbReference>
<evidence type="ECO:0000313" key="10">
    <source>
        <dbReference type="Proteomes" id="UP000266497"/>
    </source>
</evidence>
<protein>
    <submittedName>
        <fullName evidence="7">Uncharacterized protein</fullName>
    </submittedName>
</protein>
<evidence type="ECO:0000313" key="9">
    <source>
        <dbReference type="Proteomes" id="UP000261278"/>
    </source>
</evidence>